<evidence type="ECO:0000313" key="2">
    <source>
        <dbReference type="EMBL" id="AZT91459.1"/>
    </source>
</evidence>
<dbReference type="EMBL" id="CP034791">
    <property type="protein sequence ID" value="AZT91459.1"/>
    <property type="molecule type" value="Genomic_DNA"/>
</dbReference>
<keyword evidence="3" id="KW-1185">Reference proteome</keyword>
<protein>
    <submittedName>
        <fullName evidence="2">Dinitrogenase iron-molybdenum cofactor biosynthesis protein</fullName>
    </submittedName>
</protein>
<reference evidence="2 3" key="1">
    <citation type="submission" date="2018-12" db="EMBL/GenBank/DDBJ databases">
        <title>Genome sequence from the cellulolytic species, Caldicellulosiruptor changbaiensis.</title>
        <authorList>
            <person name="Blumer-Schuette S.E."/>
            <person name="Mendoza C."/>
        </authorList>
    </citation>
    <scope>NUCLEOTIDE SEQUENCE [LARGE SCALE GENOMIC DNA]</scope>
    <source>
        <strain evidence="2 3">CBS-Z</strain>
    </source>
</reference>
<dbReference type="RefSeq" id="WP_045166138.1">
    <property type="nucleotide sequence ID" value="NZ_CP034791.1"/>
</dbReference>
<accession>A0A3T0D972</accession>
<name>A0A3T0D972_9FIRM</name>
<dbReference type="PANTHER" id="PTHR33937:SF2">
    <property type="entry name" value="DINITROGENASE IRON-MOLYBDENUM COFACTOR BIOSYNTHESIS DOMAIN-CONTAINING PROTEIN"/>
    <property type="match status" value="1"/>
</dbReference>
<dbReference type="InterPro" id="IPR051840">
    <property type="entry name" value="NifX/NifY_domain"/>
</dbReference>
<organism evidence="2 3">
    <name type="scientific">Caldicellulosiruptor changbaiensis</name>
    <dbReference type="NCBI Taxonomy" id="1222016"/>
    <lineage>
        <taxon>Bacteria</taxon>
        <taxon>Bacillati</taxon>
        <taxon>Bacillota</taxon>
        <taxon>Bacillota incertae sedis</taxon>
        <taxon>Caldicellulosiruptorales</taxon>
        <taxon>Caldicellulosiruptoraceae</taxon>
        <taxon>Caldicellulosiruptor</taxon>
    </lineage>
</organism>
<dbReference type="KEGG" id="ccha:ELD05_13085"/>
<dbReference type="CDD" id="cd00562">
    <property type="entry name" value="NifX_NifB"/>
    <property type="match status" value="1"/>
</dbReference>
<dbReference type="PANTHER" id="PTHR33937">
    <property type="entry name" value="IRON-MOLYBDENUM PROTEIN-RELATED-RELATED"/>
    <property type="match status" value="1"/>
</dbReference>
<gene>
    <name evidence="2" type="ORF">ELD05_13085</name>
</gene>
<dbReference type="InterPro" id="IPR036105">
    <property type="entry name" value="DiNase_FeMo-co_biosyn_sf"/>
</dbReference>
<dbReference type="Gene3D" id="3.30.420.130">
    <property type="entry name" value="Dinitrogenase iron-molybdenum cofactor biosynthesis domain"/>
    <property type="match status" value="1"/>
</dbReference>
<dbReference type="AlphaFoldDB" id="A0A3T0D972"/>
<sequence length="110" mass="12505">MKRKRVAIATSDGKLVNRHFGNSENFLIVDLFDDGSCDLICVREFKDQGIESCSSQERMEKRVEMLRDCDVIIANKVGLCALEKLSDKIVLERHGLVKDAIKEVLDLFMT</sequence>
<evidence type="ECO:0000313" key="3">
    <source>
        <dbReference type="Proteomes" id="UP000282930"/>
    </source>
</evidence>
<dbReference type="InterPro" id="IPR003731">
    <property type="entry name" value="Di-Nase_FeMo-co_biosynth"/>
</dbReference>
<dbReference type="Pfam" id="PF02579">
    <property type="entry name" value="Nitro_FeMo-Co"/>
    <property type="match status" value="1"/>
</dbReference>
<dbReference type="SUPFAM" id="SSF53146">
    <property type="entry name" value="Nitrogenase accessory factor-like"/>
    <property type="match status" value="1"/>
</dbReference>
<proteinExistence type="predicted"/>
<feature type="domain" description="Dinitrogenase iron-molybdenum cofactor biosynthesis" evidence="1">
    <location>
        <begin position="12"/>
        <end position="105"/>
    </location>
</feature>
<evidence type="ECO:0000259" key="1">
    <source>
        <dbReference type="Pfam" id="PF02579"/>
    </source>
</evidence>
<dbReference type="Proteomes" id="UP000282930">
    <property type="component" value="Chromosome"/>
</dbReference>